<gene>
    <name evidence="2" type="ORF">MF626_06375</name>
</gene>
<feature type="chain" id="PRO_5042109988" evidence="1">
    <location>
        <begin position="30"/>
        <end position="70"/>
    </location>
</feature>
<protein>
    <submittedName>
        <fullName evidence="2">Uncharacterized protein</fullName>
    </submittedName>
</protein>
<feature type="signal peptide" evidence="1">
    <location>
        <begin position="1"/>
        <end position="29"/>
    </location>
</feature>
<dbReference type="EMBL" id="CP097770">
    <property type="protein sequence ID" value="UZP76600.1"/>
    <property type="molecule type" value="Genomic_DNA"/>
</dbReference>
<proteinExistence type="predicted"/>
<name>A0AAE9THN9_PAEPO</name>
<evidence type="ECO:0000313" key="2">
    <source>
        <dbReference type="EMBL" id="UZP76600.1"/>
    </source>
</evidence>
<reference evidence="2" key="1">
    <citation type="submission" date="2022-11" db="EMBL/GenBank/DDBJ databases">
        <authorList>
            <person name="Vasilchenko N.G."/>
            <person name="Prazdnova E.V."/>
            <person name="Gorovtsov A.V."/>
            <person name="Chistyakov V.A."/>
            <person name="Pak M.L."/>
        </authorList>
    </citation>
    <scope>NUCLEOTIDE SEQUENCE</scope>
    <source>
        <strain evidence="2">R 4.5</strain>
    </source>
</reference>
<evidence type="ECO:0000256" key="1">
    <source>
        <dbReference type="SAM" id="SignalP"/>
    </source>
</evidence>
<sequence>MNSFKKTKSLISALTGAALLFSLPMTAGAESNINYFAHASEEPVTVSEAVYEAGSSVLNGGGRVSKIDGH</sequence>
<keyword evidence="1" id="KW-0732">Signal</keyword>
<accession>A0AAE9THN9</accession>
<organism evidence="2">
    <name type="scientific">Paenibacillus polymyxa</name>
    <name type="common">Bacillus polymyxa</name>
    <dbReference type="NCBI Taxonomy" id="1406"/>
    <lineage>
        <taxon>Bacteria</taxon>
        <taxon>Bacillati</taxon>
        <taxon>Bacillota</taxon>
        <taxon>Bacilli</taxon>
        <taxon>Bacillales</taxon>
        <taxon>Paenibacillaceae</taxon>
        <taxon>Paenibacillus</taxon>
    </lineage>
</organism>
<dbReference type="AlphaFoldDB" id="A0AAE9THN9"/>